<dbReference type="InterPro" id="IPR036770">
    <property type="entry name" value="Ankyrin_rpt-contain_sf"/>
</dbReference>
<dbReference type="Ensembl" id="ENSCINT00000033917.1">
    <property type="protein sequence ID" value="ENSCINP00000035239.1"/>
    <property type="gene ID" value="ENSCING00000024278.1"/>
</dbReference>
<feature type="compositionally biased region" description="Low complexity" evidence="10">
    <location>
        <begin position="815"/>
        <end position="826"/>
    </location>
</feature>
<reference evidence="13" key="1">
    <citation type="journal article" date="2002" name="Science">
        <title>The draft genome of Ciona intestinalis: insights into chordate and vertebrate origins.</title>
        <authorList>
            <person name="Dehal P."/>
            <person name="Satou Y."/>
            <person name="Campbell R.K."/>
            <person name="Chapman J."/>
            <person name="Degnan B."/>
            <person name="De Tomaso A."/>
            <person name="Davidson B."/>
            <person name="Di Gregorio A."/>
            <person name="Gelpke M."/>
            <person name="Goodstein D.M."/>
            <person name="Harafuji N."/>
            <person name="Hastings K.E."/>
            <person name="Ho I."/>
            <person name="Hotta K."/>
            <person name="Huang W."/>
            <person name="Kawashima T."/>
            <person name="Lemaire P."/>
            <person name="Martinez D."/>
            <person name="Meinertzhagen I.A."/>
            <person name="Necula S."/>
            <person name="Nonaka M."/>
            <person name="Putnam N."/>
            <person name="Rash S."/>
            <person name="Saiga H."/>
            <person name="Satake M."/>
            <person name="Terry A."/>
            <person name="Yamada L."/>
            <person name="Wang H.G."/>
            <person name="Awazu S."/>
            <person name="Azumi K."/>
            <person name="Boore J."/>
            <person name="Branno M."/>
            <person name="Chin-Bow S."/>
            <person name="DeSantis R."/>
            <person name="Doyle S."/>
            <person name="Francino P."/>
            <person name="Keys D.N."/>
            <person name="Haga S."/>
            <person name="Hayashi H."/>
            <person name="Hino K."/>
            <person name="Imai K.S."/>
            <person name="Inaba K."/>
            <person name="Kano S."/>
            <person name="Kobayashi K."/>
            <person name="Kobayashi M."/>
            <person name="Lee B.I."/>
            <person name="Makabe K.W."/>
            <person name="Manohar C."/>
            <person name="Matassi G."/>
            <person name="Medina M."/>
            <person name="Mochizuki Y."/>
            <person name="Mount S."/>
            <person name="Morishita T."/>
            <person name="Miura S."/>
            <person name="Nakayama A."/>
            <person name="Nishizaka S."/>
            <person name="Nomoto H."/>
            <person name="Ohta F."/>
            <person name="Oishi K."/>
            <person name="Rigoutsos I."/>
            <person name="Sano M."/>
            <person name="Sasaki A."/>
            <person name="Sasakura Y."/>
            <person name="Shoguchi E."/>
            <person name="Shin-i T."/>
            <person name="Spagnuolo A."/>
            <person name="Stainier D."/>
            <person name="Suzuki M.M."/>
            <person name="Tassy O."/>
            <person name="Takatori N."/>
            <person name="Tokuoka M."/>
            <person name="Yagi K."/>
            <person name="Yoshizaki F."/>
            <person name="Wada S."/>
            <person name="Zhang C."/>
            <person name="Hyatt P.D."/>
            <person name="Larimer F."/>
            <person name="Detter C."/>
            <person name="Doggett N."/>
            <person name="Glavina T."/>
            <person name="Hawkins T."/>
            <person name="Richardson P."/>
            <person name="Lucas S."/>
            <person name="Kohara Y."/>
            <person name="Levine M."/>
            <person name="Satoh N."/>
            <person name="Rokhsar D.S."/>
        </authorList>
    </citation>
    <scope>NUCLEOTIDE SEQUENCE [LARGE SCALE GENOMIC DNA]</scope>
</reference>
<dbReference type="FunFam" id="2.60.40.10:FF:000089">
    <property type="entry name" value="calmodulin-binding transcription activator 2 isoform X1"/>
    <property type="match status" value="1"/>
</dbReference>
<dbReference type="SUPFAM" id="SSF48403">
    <property type="entry name" value="Ankyrin repeat"/>
    <property type="match status" value="1"/>
</dbReference>
<reference evidence="12" key="4">
    <citation type="submission" date="2025-09" db="UniProtKB">
        <authorList>
            <consortium name="Ensembl"/>
        </authorList>
    </citation>
    <scope>IDENTIFICATION</scope>
</reference>
<dbReference type="Pfam" id="PF12796">
    <property type="entry name" value="Ank_2"/>
    <property type="match status" value="1"/>
</dbReference>
<dbReference type="GO" id="GO:0006357">
    <property type="term" value="P:regulation of transcription by RNA polymerase II"/>
    <property type="evidence" value="ECO:0000318"/>
    <property type="project" value="GO_Central"/>
</dbReference>
<dbReference type="GO" id="GO:0003712">
    <property type="term" value="F:transcription coregulator activity"/>
    <property type="evidence" value="ECO:0000318"/>
    <property type="project" value="GO_Central"/>
</dbReference>
<dbReference type="Pfam" id="PF03859">
    <property type="entry name" value="CG-1"/>
    <property type="match status" value="1"/>
</dbReference>
<feature type="compositionally biased region" description="Polar residues" evidence="10">
    <location>
        <begin position="340"/>
        <end position="354"/>
    </location>
</feature>
<evidence type="ECO:0000256" key="3">
    <source>
        <dbReference type="ARBA" id="ARBA00022737"/>
    </source>
</evidence>
<comment type="subcellular location">
    <subcellularLocation>
        <location evidence="1">Nucleus</location>
    </subcellularLocation>
</comment>
<dbReference type="PROSITE" id="PS51437">
    <property type="entry name" value="CG_1"/>
    <property type="match status" value="1"/>
</dbReference>
<dbReference type="PANTHER" id="PTHR23335:SF1">
    <property type="entry name" value="CALMODULIN-BINDING TRANSCRIPTION ACTIVATOR, ISOFORM F"/>
    <property type="match status" value="1"/>
</dbReference>
<feature type="domain" description="CG-1" evidence="11">
    <location>
        <begin position="18"/>
        <end position="143"/>
    </location>
</feature>
<dbReference type="Pfam" id="PF01833">
    <property type="entry name" value="TIG"/>
    <property type="match status" value="1"/>
</dbReference>
<dbReference type="PANTHER" id="PTHR23335">
    <property type="entry name" value="CALMODULIN-BINDING TRANSCRIPTION ACTIVATOR CAMTA"/>
    <property type="match status" value="1"/>
</dbReference>
<evidence type="ECO:0000256" key="4">
    <source>
        <dbReference type="ARBA" id="ARBA00023015"/>
    </source>
</evidence>
<dbReference type="Gene3D" id="2.60.40.10">
    <property type="entry name" value="Immunoglobulins"/>
    <property type="match status" value="1"/>
</dbReference>
<keyword evidence="5" id="KW-0040">ANK repeat</keyword>
<dbReference type="GO" id="GO:0003690">
    <property type="term" value="F:double-stranded DNA binding"/>
    <property type="evidence" value="ECO:0000318"/>
    <property type="project" value="GO_Central"/>
</dbReference>
<dbReference type="CDD" id="cd00102">
    <property type="entry name" value="IPT"/>
    <property type="match status" value="1"/>
</dbReference>
<dbReference type="FunFam" id="1.20.5.190:FF:000004">
    <property type="entry name" value="calmodulin-binding transcription activator 2 isoform X1"/>
    <property type="match status" value="1"/>
</dbReference>
<dbReference type="SUPFAM" id="SSF81296">
    <property type="entry name" value="E set domains"/>
    <property type="match status" value="1"/>
</dbReference>
<dbReference type="EMBL" id="EAAA01001866">
    <property type="status" value="NOT_ANNOTATED_CDS"/>
    <property type="molecule type" value="Genomic_DNA"/>
</dbReference>
<evidence type="ECO:0000256" key="9">
    <source>
        <dbReference type="ARBA" id="ARBA00029480"/>
    </source>
</evidence>
<dbReference type="SMART" id="SM00015">
    <property type="entry name" value="IQ"/>
    <property type="match status" value="4"/>
</dbReference>
<dbReference type="AlphaFoldDB" id="H2Y005"/>
<reference evidence="12" key="2">
    <citation type="journal article" date="2008" name="Genome Biol.">
        <title>Improved genome assembly and evidence-based global gene model set for the chordate Ciona intestinalis: new insight into intron and operon populations.</title>
        <authorList>
            <person name="Satou Y."/>
            <person name="Mineta K."/>
            <person name="Ogasawara M."/>
            <person name="Sasakura Y."/>
            <person name="Shoguchi E."/>
            <person name="Ueno K."/>
            <person name="Yamada L."/>
            <person name="Matsumoto J."/>
            <person name="Wasserscheid J."/>
            <person name="Dewar K."/>
            <person name="Wiley G.B."/>
            <person name="Macmil S.L."/>
            <person name="Roe B.A."/>
            <person name="Zeller R.W."/>
            <person name="Hastings K.E."/>
            <person name="Lemaire P."/>
            <person name="Lindquist E."/>
            <person name="Endo T."/>
            <person name="Hotta K."/>
            <person name="Inaba K."/>
        </authorList>
    </citation>
    <scope>NUCLEOTIDE SEQUENCE [LARGE SCALE GENOMIC DNA]</scope>
    <source>
        <strain evidence="12">wild type</strain>
    </source>
</reference>
<keyword evidence="4" id="KW-0805">Transcription regulation</keyword>
<dbReference type="Gene3D" id="1.25.40.20">
    <property type="entry name" value="Ankyrin repeat-containing domain"/>
    <property type="match status" value="1"/>
</dbReference>
<sequence>MKADVVIPEELQHKLPPPALNLPKHKYTWMSNEEIAAILINFKQHPDWLTTSRVFRPESGCLLMFNRKKVKYRQDLYIWKTKRKSKWCREDHVKLKVAGIPCITALYVHSDVLPTFHRRCYWFIQNPDIVLVHYLNYPYNDDGKQIIRDFSLNHQCQQWRQLSKQELLDQLRPMFTRIPWPSVNGPQLVSEAMDIIIESLIEKHYAEQRTLNHHTFSFAQGKQQLIHSCDHQTKHYLVKYDASGRKCAVVQAVSTINTMSSQTIPCPLSKIASKADTGYHMVNSTPQTEQYIERNITRQTAEISPSTSIKLDGKISDKSDKSLNANTGLKPPSDDHYTLLPTSSSHGINENSRPTSKKIMIPNLSSTPGGLKDDKSHLPLSEELKCNGYIQGWILLPNHFHSPNPGIKDVMVPNCHSNLLQPKRSPFVESSESDAFSDVGFDVFDVDSLFNTSTSVTSTSMETVSDQCFNYGTQVCCPCILIPQVTISLFPAVLDENSSVRSYGDESALPGTSHSSEMQSLSLITEYSPDWSYSEGGVKVLITGSWNFCNNYTCMFGSISVPATNIQNGVLRCYCPAHDVGHVDLTVVCNDRIVSKPVPFHYKQVPPAYSELATQWLKLDENEFKLSIINRLERMEQRLNSIGENGSLINVNADQPPRDINNEESRLITLCQRLYHRFAMFDKSNFVDGSGLTILHCAAALGYQQLIHTLRSLSEMCGNFNAFLEMECNPQNVDKYGCSALMWACASGHQGCAEILYTWRKYEIHTLDYLGRCASAIAQLHGHHELFKRLEVLSIKYSLILSYPCTNMTFHDPTGDTTISSSGDTLDSGEDSMETDDTDIQPTTSRPPSPSNQHSFKFTTQNTMGDQMLNNQSTGFTSELARNGNLFADSDIETGTTDIATLAEQILESSPEVMKESAEGLTLRSLPHFVTSRCGGKTSIPYDYQVNFRFQNKKPPITTTQRDNSTINWCDFLQLPPRSTSIRAYQNPNELELDSLRLSEQEQRQLYFAAKAVLSAYHTERLSLNGQELRASLLIQRCYRKYRMVSILPIKFAMCKKMNEAAVLIQSKFRSYQEQKRFQKSRHAAILIQSFYRSYKHARTYRGQRTSRPPSVRLIGHLTKRRQHQAAQKIQRFLRRCHCRLRQQDLSQARNISSCMNGLYTC</sequence>
<feature type="region of interest" description="Disordered" evidence="10">
    <location>
        <begin position="303"/>
        <end position="376"/>
    </location>
</feature>
<dbReference type="CDD" id="cd23767">
    <property type="entry name" value="IQCD"/>
    <property type="match status" value="2"/>
</dbReference>
<dbReference type="InterPro" id="IPR000048">
    <property type="entry name" value="IQ_motif_EF-hand-BS"/>
</dbReference>
<feature type="compositionally biased region" description="Acidic residues" evidence="10">
    <location>
        <begin position="827"/>
        <end position="839"/>
    </location>
</feature>
<keyword evidence="13" id="KW-1185">Reference proteome</keyword>
<dbReference type="InterPro" id="IPR002110">
    <property type="entry name" value="Ankyrin_rpt"/>
</dbReference>
<evidence type="ECO:0000256" key="2">
    <source>
        <dbReference type="ARBA" id="ARBA00008267"/>
    </source>
</evidence>
<dbReference type="FunCoup" id="H2Y005">
    <property type="interactions" value="2"/>
</dbReference>
<dbReference type="InterPro" id="IPR002909">
    <property type="entry name" value="IPT_dom"/>
</dbReference>
<evidence type="ECO:0000259" key="11">
    <source>
        <dbReference type="PROSITE" id="PS51437"/>
    </source>
</evidence>
<comment type="similarity">
    <text evidence="2">Belongs to the CAMTA family.</text>
</comment>
<evidence type="ECO:0000256" key="8">
    <source>
        <dbReference type="ARBA" id="ARBA00023242"/>
    </source>
</evidence>
<evidence type="ECO:0000313" key="12">
    <source>
        <dbReference type="Ensembl" id="ENSCINP00000035239.1"/>
    </source>
</evidence>
<dbReference type="Proteomes" id="UP000008144">
    <property type="component" value="Chromosome 4"/>
</dbReference>
<keyword evidence="3" id="KW-0677">Repeat</keyword>
<comment type="subunit">
    <text evidence="9">May interact with calmodulin.</text>
</comment>
<accession>H2Y005</accession>
<dbReference type="GeneTree" id="ENSGT00940000165359"/>
<name>H2Y005_CIOIN</name>
<evidence type="ECO:0000256" key="1">
    <source>
        <dbReference type="ARBA" id="ARBA00004123"/>
    </source>
</evidence>
<evidence type="ECO:0000256" key="7">
    <source>
        <dbReference type="ARBA" id="ARBA00023163"/>
    </source>
</evidence>
<dbReference type="Gene3D" id="1.20.5.190">
    <property type="match status" value="1"/>
</dbReference>
<dbReference type="GO" id="GO:0005634">
    <property type="term" value="C:nucleus"/>
    <property type="evidence" value="ECO:0000318"/>
    <property type="project" value="GO_Central"/>
</dbReference>
<evidence type="ECO:0000256" key="6">
    <source>
        <dbReference type="ARBA" id="ARBA00023159"/>
    </source>
</evidence>
<evidence type="ECO:0000313" key="13">
    <source>
        <dbReference type="Proteomes" id="UP000008144"/>
    </source>
</evidence>
<dbReference type="OMA" id="VQLYSNP"/>
<keyword evidence="8" id="KW-0539">Nucleus</keyword>
<dbReference type="InterPro" id="IPR013783">
    <property type="entry name" value="Ig-like_fold"/>
</dbReference>
<feature type="compositionally biased region" description="Basic and acidic residues" evidence="10">
    <location>
        <begin position="311"/>
        <end position="321"/>
    </location>
</feature>
<keyword evidence="7" id="KW-0804">Transcription</keyword>
<reference evidence="12" key="3">
    <citation type="submission" date="2025-08" db="UniProtKB">
        <authorList>
            <consortium name="Ensembl"/>
        </authorList>
    </citation>
    <scope>IDENTIFICATION</scope>
</reference>
<dbReference type="SMART" id="SM01076">
    <property type="entry name" value="CG-1"/>
    <property type="match status" value="1"/>
</dbReference>
<protein>
    <recommendedName>
        <fullName evidence="11">CG-1 domain-containing protein</fullName>
    </recommendedName>
</protein>
<dbReference type="Pfam" id="PF00612">
    <property type="entry name" value="IQ"/>
    <property type="match status" value="2"/>
</dbReference>
<evidence type="ECO:0000256" key="10">
    <source>
        <dbReference type="SAM" id="MobiDB-lite"/>
    </source>
</evidence>
<dbReference type="InterPro" id="IPR014756">
    <property type="entry name" value="Ig_E-set"/>
</dbReference>
<proteinExistence type="inferred from homology"/>
<dbReference type="HOGENOM" id="CLU_001807_0_0_1"/>
<dbReference type="PROSITE" id="PS50096">
    <property type="entry name" value="IQ"/>
    <property type="match status" value="2"/>
</dbReference>
<feature type="region of interest" description="Disordered" evidence="10">
    <location>
        <begin position="814"/>
        <end position="858"/>
    </location>
</feature>
<organism evidence="12 13">
    <name type="scientific">Ciona intestinalis</name>
    <name type="common">Transparent sea squirt</name>
    <name type="synonym">Ascidia intestinalis</name>
    <dbReference type="NCBI Taxonomy" id="7719"/>
    <lineage>
        <taxon>Eukaryota</taxon>
        <taxon>Metazoa</taxon>
        <taxon>Chordata</taxon>
        <taxon>Tunicata</taxon>
        <taxon>Ascidiacea</taxon>
        <taxon>Phlebobranchia</taxon>
        <taxon>Cionidae</taxon>
        <taxon>Ciona</taxon>
    </lineage>
</organism>
<evidence type="ECO:0000256" key="5">
    <source>
        <dbReference type="ARBA" id="ARBA00023043"/>
    </source>
</evidence>
<dbReference type="InParanoid" id="H2Y005"/>
<keyword evidence="6" id="KW-0010">Activator</keyword>
<dbReference type="InterPro" id="IPR005559">
    <property type="entry name" value="CG-1_dom"/>
</dbReference>